<dbReference type="GO" id="GO:0005524">
    <property type="term" value="F:ATP binding"/>
    <property type="evidence" value="ECO:0007669"/>
    <property type="project" value="UniProtKB-KW"/>
</dbReference>
<dbReference type="PANTHER" id="PTHR24220:SF689">
    <property type="entry name" value="LIPOPROTEIN-RELEASING SYSTEM ATP-BINDING PROTEIN LOLD"/>
    <property type="match status" value="1"/>
</dbReference>
<feature type="domain" description="ABC transporter" evidence="5">
    <location>
        <begin position="3"/>
        <end position="217"/>
    </location>
</feature>
<dbReference type="PROSITE" id="PS50893">
    <property type="entry name" value="ABC_TRANSPORTER_2"/>
    <property type="match status" value="1"/>
</dbReference>
<dbReference type="Gene3D" id="3.40.50.300">
    <property type="entry name" value="P-loop containing nucleotide triphosphate hydrolases"/>
    <property type="match status" value="1"/>
</dbReference>
<dbReference type="InterPro" id="IPR015854">
    <property type="entry name" value="ABC_transpr_LolD-like"/>
</dbReference>
<dbReference type="Pfam" id="PF00005">
    <property type="entry name" value="ABC_tran"/>
    <property type="match status" value="1"/>
</dbReference>
<dbReference type="EMBL" id="ACFG01000030">
    <property type="protein sequence ID" value="EEH63770.1"/>
    <property type="molecule type" value="Genomic_DNA"/>
</dbReference>
<evidence type="ECO:0000313" key="6">
    <source>
        <dbReference type="EMBL" id="EEH63770.1"/>
    </source>
</evidence>
<dbReference type="HOGENOM" id="CLU_000604_1_22_11"/>
<evidence type="ECO:0000256" key="3">
    <source>
        <dbReference type="ARBA" id="ARBA00022741"/>
    </source>
</evidence>
<dbReference type="RefSeq" id="WP_006546561.1">
    <property type="nucleotide sequence ID" value="NZ_DS999543.1"/>
</dbReference>
<dbReference type="InterPro" id="IPR017871">
    <property type="entry name" value="ABC_transporter-like_CS"/>
</dbReference>
<dbReference type="PROSITE" id="PS00211">
    <property type="entry name" value="ABC_TRANSPORTER_1"/>
    <property type="match status" value="1"/>
</dbReference>
<dbReference type="PANTHER" id="PTHR24220">
    <property type="entry name" value="IMPORT ATP-BINDING PROTEIN"/>
    <property type="match status" value="1"/>
</dbReference>
<gene>
    <name evidence="6" type="ORF">HMPREF0044_0789</name>
</gene>
<keyword evidence="2" id="KW-0813">Transport</keyword>
<sequence length="217" mass="23763">MVLAVNDLHFRYTPQGQTFFNGLSHTFALGAVTAITGPSGCGKSTLLYILGLMLKPTKGEVLLDGVRVSAQSPNQKAEIRAAKLGFVFQDAVLNPYRTILDSVIEPALYGGKSRVEAKSKALELLELTKVDYRYTHRPNEISGGQAQRVAVARALINDPQVILADEPTGNLDTENTQLIMELLKNQASTGRTVIVITHDERVVRSADYVLELRAEEQ</sequence>
<evidence type="ECO:0000256" key="2">
    <source>
        <dbReference type="ARBA" id="ARBA00022448"/>
    </source>
</evidence>
<protein>
    <submittedName>
        <fullName evidence="6">ABC transporter, ATP-binding protein</fullName>
    </submittedName>
</protein>
<name>C0VZR1_9ACTO</name>
<dbReference type="GO" id="GO:0022857">
    <property type="term" value="F:transmembrane transporter activity"/>
    <property type="evidence" value="ECO:0007669"/>
    <property type="project" value="TreeGrafter"/>
</dbReference>
<organism evidence="6 7">
    <name type="scientific">Gleimia coleocanis DSM 15436</name>
    <dbReference type="NCBI Taxonomy" id="525245"/>
    <lineage>
        <taxon>Bacteria</taxon>
        <taxon>Bacillati</taxon>
        <taxon>Actinomycetota</taxon>
        <taxon>Actinomycetes</taxon>
        <taxon>Actinomycetales</taxon>
        <taxon>Actinomycetaceae</taxon>
        <taxon>Gleimia</taxon>
    </lineage>
</organism>
<dbReference type="InterPro" id="IPR027417">
    <property type="entry name" value="P-loop_NTPase"/>
</dbReference>
<dbReference type="eggNOG" id="COG1136">
    <property type="taxonomic scope" value="Bacteria"/>
</dbReference>
<dbReference type="SMART" id="SM00382">
    <property type="entry name" value="AAA"/>
    <property type="match status" value="1"/>
</dbReference>
<keyword evidence="3" id="KW-0547">Nucleotide-binding</keyword>
<evidence type="ECO:0000256" key="4">
    <source>
        <dbReference type="ARBA" id="ARBA00022840"/>
    </source>
</evidence>
<accession>C0VZR1</accession>
<dbReference type="CDD" id="cd03255">
    <property type="entry name" value="ABC_MJ0796_LolCDE_FtsE"/>
    <property type="match status" value="1"/>
</dbReference>
<evidence type="ECO:0000256" key="1">
    <source>
        <dbReference type="ARBA" id="ARBA00005417"/>
    </source>
</evidence>
<keyword evidence="4 6" id="KW-0067">ATP-binding</keyword>
<dbReference type="InterPro" id="IPR003439">
    <property type="entry name" value="ABC_transporter-like_ATP-bd"/>
</dbReference>
<dbReference type="GO" id="GO:0005886">
    <property type="term" value="C:plasma membrane"/>
    <property type="evidence" value="ECO:0007669"/>
    <property type="project" value="TreeGrafter"/>
</dbReference>
<dbReference type="GO" id="GO:0016887">
    <property type="term" value="F:ATP hydrolysis activity"/>
    <property type="evidence" value="ECO:0007669"/>
    <property type="project" value="InterPro"/>
</dbReference>
<evidence type="ECO:0000259" key="5">
    <source>
        <dbReference type="PROSITE" id="PS50893"/>
    </source>
</evidence>
<comment type="similarity">
    <text evidence="1">Belongs to the ABC transporter superfamily.</text>
</comment>
<evidence type="ECO:0000313" key="7">
    <source>
        <dbReference type="Proteomes" id="UP000010301"/>
    </source>
</evidence>
<dbReference type="InterPro" id="IPR003593">
    <property type="entry name" value="AAA+_ATPase"/>
</dbReference>
<dbReference type="OrthoDB" id="4425833at2"/>
<dbReference type="SUPFAM" id="SSF52540">
    <property type="entry name" value="P-loop containing nucleoside triphosphate hydrolases"/>
    <property type="match status" value="1"/>
</dbReference>
<comment type="caution">
    <text evidence="6">The sequence shown here is derived from an EMBL/GenBank/DDBJ whole genome shotgun (WGS) entry which is preliminary data.</text>
</comment>
<dbReference type="STRING" id="525245.HMPREF0044_0789"/>
<keyword evidence="7" id="KW-1185">Reference proteome</keyword>
<dbReference type="AlphaFoldDB" id="C0VZR1"/>
<dbReference type="Proteomes" id="UP000010301">
    <property type="component" value="Unassembled WGS sequence"/>
</dbReference>
<reference evidence="6 7" key="1">
    <citation type="submission" date="2009-01" db="EMBL/GenBank/DDBJ databases">
        <authorList>
            <person name="Qin X."/>
            <person name="Bachman B."/>
            <person name="Battles P."/>
            <person name="Bell A."/>
            <person name="Bess C."/>
            <person name="Bickham C."/>
            <person name="Chaboub L."/>
            <person name="Chen D."/>
            <person name="Coyle M."/>
            <person name="Deiros D.R."/>
            <person name="Dinh H."/>
            <person name="Forbes L."/>
            <person name="Fowler G."/>
            <person name="Francisco L."/>
            <person name="Fu Q."/>
            <person name="Gubbala S."/>
            <person name="Hale W."/>
            <person name="Han Y."/>
            <person name="Hemphill L."/>
            <person name="Highlander S.K."/>
            <person name="Hirani K."/>
            <person name="Hogues M."/>
            <person name="Jackson L."/>
            <person name="Jakkamsetti A."/>
            <person name="Javaid M."/>
            <person name="Jiang H."/>
            <person name="Korchina V."/>
            <person name="Kovar C."/>
            <person name="Lara F."/>
            <person name="Lee S."/>
            <person name="Mata R."/>
            <person name="Mathew T."/>
            <person name="Moen C."/>
            <person name="Morales K."/>
            <person name="Munidasa M."/>
            <person name="Nazareth L."/>
            <person name="Ngo R."/>
            <person name="Nguyen L."/>
            <person name="Okwuonu G."/>
            <person name="Ongeri F."/>
            <person name="Patil S."/>
            <person name="Petrosino J."/>
            <person name="Pham C."/>
            <person name="Pham P."/>
            <person name="Pu L.-L."/>
            <person name="Puazo M."/>
            <person name="Raj R."/>
            <person name="Reid J."/>
            <person name="Rouhana J."/>
            <person name="Saada N."/>
            <person name="Shang Y."/>
            <person name="Simmons D."/>
            <person name="Thornton R."/>
            <person name="Warren J."/>
            <person name="Weissenberger G."/>
            <person name="Zhang J."/>
            <person name="Zhang L."/>
            <person name="Zhou C."/>
            <person name="Zhu D."/>
            <person name="Muzny D."/>
            <person name="Worley K."/>
            <person name="Gibbs R."/>
        </authorList>
    </citation>
    <scope>NUCLEOTIDE SEQUENCE [LARGE SCALE GENOMIC DNA]</scope>
    <source>
        <strain evidence="6 7">DSM 15436</strain>
    </source>
</reference>
<proteinExistence type="inferred from homology"/>
<dbReference type="InterPro" id="IPR017911">
    <property type="entry name" value="MacB-like_ATP-bd"/>
</dbReference>